<dbReference type="SMART" id="SM00347">
    <property type="entry name" value="HTH_MARR"/>
    <property type="match status" value="1"/>
</dbReference>
<accession>A0A923RHX3</accession>
<reference evidence="5" key="1">
    <citation type="submission" date="2020-08" db="EMBL/GenBank/DDBJ databases">
        <title>Genome public.</title>
        <authorList>
            <person name="Liu C."/>
            <person name="Sun Q."/>
        </authorList>
    </citation>
    <scope>NUCLEOTIDE SEQUENCE</scope>
    <source>
        <strain evidence="5">BX22</strain>
    </source>
</reference>
<dbReference type="RefSeq" id="WP_186869076.1">
    <property type="nucleotide sequence ID" value="NZ_JACOOL010000003.1"/>
</dbReference>
<protein>
    <submittedName>
        <fullName evidence="5">MarR family transcriptional regulator</fullName>
    </submittedName>
</protein>
<dbReference type="Pfam" id="PF01047">
    <property type="entry name" value="MarR"/>
    <property type="match status" value="1"/>
</dbReference>
<dbReference type="EMBL" id="JACOOL010000003">
    <property type="protein sequence ID" value="MBC5636368.1"/>
    <property type="molecule type" value="Genomic_DNA"/>
</dbReference>
<dbReference type="PANTHER" id="PTHR35790">
    <property type="entry name" value="HTH-TYPE TRANSCRIPTIONAL REGULATOR PCHR"/>
    <property type="match status" value="1"/>
</dbReference>
<dbReference type="PROSITE" id="PS50995">
    <property type="entry name" value="HTH_MARR_2"/>
    <property type="match status" value="1"/>
</dbReference>
<evidence type="ECO:0000256" key="3">
    <source>
        <dbReference type="ARBA" id="ARBA00023163"/>
    </source>
</evidence>
<feature type="domain" description="HTH marR-type" evidence="4">
    <location>
        <begin position="7"/>
        <end position="151"/>
    </location>
</feature>
<dbReference type="Gene3D" id="1.10.10.10">
    <property type="entry name" value="Winged helix-like DNA-binding domain superfamily/Winged helix DNA-binding domain"/>
    <property type="match status" value="1"/>
</dbReference>
<dbReference type="GO" id="GO:0003677">
    <property type="term" value="F:DNA binding"/>
    <property type="evidence" value="ECO:0007669"/>
    <property type="project" value="UniProtKB-KW"/>
</dbReference>
<dbReference type="Proteomes" id="UP000637359">
    <property type="component" value="Unassembled WGS sequence"/>
</dbReference>
<dbReference type="AlphaFoldDB" id="A0A923RHX3"/>
<dbReference type="InterPro" id="IPR000835">
    <property type="entry name" value="HTH_MarR-typ"/>
</dbReference>
<proteinExistence type="predicted"/>
<dbReference type="PANTHER" id="PTHR35790:SF4">
    <property type="entry name" value="HTH-TYPE TRANSCRIPTIONAL REGULATOR PCHR"/>
    <property type="match status" value="1"/>
</dbReference>
<keyword evidence="6" id="KW-1185">Reference proteome</keyword>
<organism evidence="5 6">
    <name type="scientific">Ornithinibacillus hominis</name>
    <dbReference type="NCBI Taxonomy" id="2763055"/>
    <lineage>
        <taxon>Bacteria</taxon>
        <taxon>Bacillati</taxon>
        <taxon>Bacillota</taxon>
        <taxon>Bacilli</taxon>
        <taxon>Bacillales</taxon>
        <taxon>Bacillaceae</taxon>
        <taxon>Ornithinibacillus</taxon>
    </lineage>
</organism>
<sequence>MNHFDKKMETLNALQQLIKEREASQKRRSFSRTDNEDSIIQDWTLTQLHIASAIKAQGSANNTSLSKMLNVSKPAITKAIRKMLEKNVVVESRQEENQKEVYYLLTDYGEQLAKIHERLHEQARNRYLSLLDNFDEEELETIITFLKLVTDNLKQDDLTLGE</sequence>
<gene>
    <name evidence="5" type="ORF">H8S33_05940</name>
</gene>
<evidence type="ECO:0000313" key="6">
    <source>
        <dbReference type="Proteomes" id="UP000637359"/>
    </source>
</evidence>
<keyword evidence="3" id="KW-0804">Transcription</keyword>
<comment type="caution">
    <text evidence="5">The sequence shown here is derived from an EMBL/GenBank/DDBJ whole genome shotgun (WGS) entry which is preliminary data.</text>
</comment>
<evidence type="ECO:0000256" key="1">
    <source>
        <dbReference type="ARBA" id="ARBA00023015"/>
    </source>
</evidence>
<dbReference type="SUPFAM" id="SSF46785">
    <property type="entry name" value="Winged helix' DNA-binding domain"/>
    <property type="match status" value="1"/>
</dbReference>
<dbReference type="GO" id="GO:0003700">
    <property type="term" value="F:DNA-binding transcription factor activity"/>
    <property type="evidence" value="ECO:0007669"/>
    <property type="project" value="InterPro"/>
</dbReference>
<name>A0A923RHX3_9BACI</name>
<keyword evidence="1" id="KW-0805">Transcription regulation</keyword>
<dbReference type="InterPro" id="IPR036388">
    <property type="entry name" value="WH-like_DNA-bd_sf"/>
</dbReference>
<dbReference type="InterPro" id="IPR036390">
    <property type="entry name" value="WH_DNA-bd_sf"/>
</dbReference>
<evidence type="ECO:0000313" key="5">
    <source>
        <dbReference type="EMBL" id="MBC5636368.1"/>
    </source>
</evidence>
<dbReference type="InterPro" id="IPR052067">
    <property type="entry name" value="Metal_resp_HTH_trans_reg"/>
</dbReference>
<evidence type="ECO:0000259" key="4">
    <source>
        <dbReference type="PROSITE" id="PS50995"/>
    </source>
</evidence>
<keyword evidence="2" id="KW-0238">DNA-binding</keyword>
<evidence type="ECO:0000256" key="2">
    <source>
        <dbReference type="ARBA" id="ARBA00023125"/>
    </source>
</evidence>
<dbReference type="Gene3D" id="6.10.140.1680">
    <property type="match status" value="1"/>
</dbReference>